<sequence length="303" mass="34110">MIFGCDRRFTCRKSLRTLTTDMKNQHGMICRLAWTRDICSFNACQWIRSDSSSISTRRRPSQFTSGIVSREEEVRGEGGGTIRHSLESYKTFIAERATGCILLMGQLDDNVPNNSPSSHDHSPVSLRSSSIDIVQHEPHTPQEIDSIHDTDSSSHISILQSNSSLHSDQVQPIRHLMVIRVQHGIHKPNPLYALILECGDIPDEPRNIKVALQHDVSLVPYNLTLKRPDLSFCVNYVSQLLHFSSLASMKMVRRILHYVKGSIHFSLYLTGDSTLDLCGFYDANWVGCPTTHRSTAGFCIFLG</sequence>
<proteinExistence type="predicted"/>
<protein>
    <submittedName>
        <fullName evidence="1">Uncharacterized protein</fullName>
    </submittedName>
</protein>
<accession>A0A835K7T8</accession>
<dbReference type="OrthoDB" id="1726046at2759"/>
<gene>
    <name evidence="1" type="ORF">SADUNF_Sadunf04G0101500</name>
</gene>
<dbReference type="AlphaFoldDB" id="A0A835K7T8"/>
<evidence type="ECO:0000313" key="1">
    <source>
        <dbReference type="EMBL" id="KAF9684279.1"/>
    </source>
</evidence>
<dbReference type="EMBL" id="JADGMS010000004">
    <property type="protein sequence ID" value="KAF9684279.1"/>
    <property type="molecule type" value="Genomic_DNA"/>
</dbReference>
<dbReference type="Proteomes" id="UP000657918">
    <property type="component" value="Chromosome 4"/>
</dbReference>
<dbReference type="PANTHER" id="PTHR11439">
    <property type="entry name" value="GAG-POL-RELATED RETROTRANSPOSON"/>
    <property type="match status" value="1"/>
</dbReference>
<organism evidence="1 2">
    <name type="scientific">Salix dunnii</name>
    <dbReference type="NCBI Taxonomy" id="1413687"/>
    <lineage>
        <taxon>Eukaryota</taxon>
        <taxon>Viridiplantae</taxon>
        <taxon>Streptophyta</taxon>
        <taxon>Embryophyta</taxon>
        <taxon>Tracheophyta</taxon>
        <taxon>Spermatophyta</taxon>
        <taxon>Magnoliopsida</taxon>
        <taxon>eudicotyledons</taxon>
        <taxon>Gunneridae</taxon>
        <taxon>Pentapetalae</taxon>
        <taxon>rosids</taxon>
        <taxon>fabids</taxon>
        <taxon>Malpighiales</taxon>
        <taxon>Salicaceae</taxon>
        <taxon>Saliceae</taxon>
        <taxon>Salix</taxon>
    </lineage>
</organism>
<keyword evidence="2" id="KW-1185">Reference proteome</keyword>
<evidence type="ECO:0000313" key="2">
    <source>
        <dbReference type="Proteomes" id="UP000657918"/>
    </source>
</evidence>
<name>A0A835K7T8_9ROSI</name>
<reference evidence="1 2" key="1">
    <citation type="submission" date="2020-10" db="EMBL/GenBank/DDBJ databases">
        <title>Plant Genome Project.</title>
        <authorList>
            <person name="Zhang R.-G."/>
        </authorList>
    </citation>
    <scope>NUCLEOTIDE SEQUENCE [LARGE SCALE GENOMIC DNA]</scope>
    <source>
        <strain evidence="1">FAFU-HL-1</strain>
        <tissue evidence="1">Leaf</tissue>
    </source>
</reference>
<comment type="caution">
    <text evidence="1">The sequence shown here is derived from an EMBL/GenBank/DDBJ whole genome shotgun (WGS) entry which is preliminary data.</text>
</comment>
<dbReference type="PANTHER" id="PTHR11439:SF524">
    <property type="entry name" value="RNA-DIRECTED DNA POLYMERASE, PROTEIN KINASE RLK-PELLE-DLSV FAMILY"/>
    <property type="match status" value="1"/>
</dbReference>